<dbReference type="RefSeq" id="WP_010706636.1">
    <property type="nucleotide sequence ID" value="NZ_AP031218.1"/>
</dbReference>
<dbReference type="AlphaFoldDB" id="A0ABD7XA77"/>
<evidence type="ECO:0000256" key="1">
    <source>
        <dbReference type="SAM" id="Phobius"/>
    </source>
</evidence>
<evidence type="ECO:0000313" key="5">
    <source>
        <dbReference type="Proteomes" id="UP001222182"/>
    </source>
</evidence>
<evidence type="ECO:0008006" key="6">
    <source>
        <dbReference type="Google" id="ProtNLM"/>
    </source>
</evidence>
<reference evidence="2 4" key="1">
    <citation type="submission" date="2023-02" db="EMBL/GenBank/DDBJ databases">
        <title>Results of the 2020 Genomic Proficiency Test for the network of European Union Reference Laboratory for Antimicrobial Resistance assessing whole genome sequencing capacities.</title>
        <authorList>
            <person name="Hoffmann M."/>
            <person name="Luo Y."/>
            <person name="Sorensen L.H."/>
            <person name="Pedersen S.K."/>
            <person name="Hendriksen R.S."/>
        </authorList>
    </citation>
    <scope>NUCLEOTIDE SEQUENCE [LARGE SCALE GENOMIC DNA]</scope>
    <source>
        <strain evidence="2 4">GENOMIC22-006</strain>
    </source>
</reference>
<feature type="transmembrane region" description="Helical" evidence="1">
    <location>
        <begin position="131"/>
        <end position="148"/>
    </location>
</feature>
<proteinExistence type="predicted"/>
<keyword evidence="1" id="KW-0812">Transmembrane</keyword>
<evidence type="ECO:0000313" key="4">
    <source>
        <dbReference type="Proteomes" id="UP001221642"/>
    </source>
</evidence>
<feature type="transmembrane region" description="Helical" evidence="1">
    <location>
        <begin position="22"/>
        <end position="41"/>
    </location>
</feature>
<keyword evidence="1" id="KW-0472">Membrane</keyword>
<dbReference type="Proteomes" id="UP001221642">
    <property type="component" value="Chromosome"/>
</dbReference>
<reference evidence="3 5" key="2">
    <citation type="submission" date="2023-03" db="EMBL/GenBank/DDBJ databases">
        <title>Complete genome sequence of an Enterococcus faecalis urinary isolate.</title>
        <authorList>
            <person name="Brauer A.L."/>
            <person name="Armbruster C.E."/>
        </authorList>
    </citation>
    <scope>NUCLEOTIDE SEQUENCE [LARGE SCALE GENOMIC DNA]</scope>
    <source>
        <strain evidence="3 5">3143</strain>
    </source>
</reference>
<feature type="transmembrane region" description="Helical" evidence="1">
    <location>
        <begin position="168"/>
        <end position="187"/>
    </location>
</feature>
<evidence type="ECO:0000313" key="3">
    <source>
        <dbReference type="EMBL" id="WER44078.1"/>
    </source>
</evidence>
<sequence>MTDCFETKFIQSVKEMKKVERAFYLSLLFALFMLLLSYIGLLFRQRIFAWLFLGSLCAFCIILISFMGYLTYYRKRFKEMSRIRRVEKLELFDILLIQYGLDEDKEIIKVLETLRLNYMNRCKAKERKHDVFFKYMVTFLLSLVIFIGKEKWERVKPGLSESDFDKLFQTSLMILSCFGLISIYMYGTFYNHFGRTKEEKLIKVLEELLLYRQGVEIALEN</sequence>
<dbReference type="Proteomes" id="UP001222182">
    <property type="component" value="Chromosome"/>
</dbReference>
<feature type="transmembrane region" description="Helical" evidence="1">
    <location>
        <begin position="47"/>
        <end position="72"/>
    </location>
</feature>
<name>A0ABD7XA77_ENTFL</name>
<keyword evidence="1" id="KW-1133">Transmembrane helix</keyword>
<evidence type="ECO:0000313" key="2">
    <source>
        <dbReference type="EMBL" id="WEH21333.1"/>
    </source>
</evidence>
<dbReference type="EMBL" id="CP119159">
    <property type="protein sequence ID" value="WEH21333.1"/>
    <property type="molecule type" value="Genomic_DNA"/>
</dbReference>
<gene>
    <name evidence="3" type="ORF">P0083_07355</name>
    <name evidence="2" type="ORF">P0D81_09630</name>
</gene>
<organism evidence="2 4">
    <name type="scientific">Enterococcus faecalis</name>
    <name type="common">Streptococcus faecalis</name>
    <dbReference type="NCBI Taxonomy" id="1351"/>
    <lineage>
        <taxon>Bacteria</taxon>
        <taxon>Bacillati</taxon>
        <taxon>Bacillota</taxon>
        <taxon>Bacilli</taxon>
        <taxon>Lactobacillales</taxon>
        <taxon>Enterococcaceae</taxon>
        <taxon>Enterococcus</taxon>
    </lineage>
</organism>
<protein>
    <recommendedName>
        <fullName evidence="6">DUF4231 domain-containing protein</fullName>
    </recommendedName>
</protein>
<dbReference type="EMBL" id="CP119528">
    <property type="protein sequence ID" value="WER44078.1"/>
    <property type="molecule type" value="Genomic_DNA"/>
</dbReference>
<accession>A0ABD7XA77</accession>